<keyword evidence="2" id="KW-1185">Reference proteome</keyword>
<evidence type="ECO:0000313" key="1">
    <source>
        <dbReference type="EMBL" id="BAX98993.1"/>
    </source>
</evidence>
<organism evidence="1 2">
    <name type="scientific">[Mycobacterium] stephanolepidis</name>
    <dbReference type="NCBI Taxonomy" id="1520670"/>
    <lineage>
        <taxon>Bacteria</taxon>
        <taxon>Bacillati</taxon>
        <taxon>Actinomycetota</taxon>
        <taxon>Actinomycetes</taxon>
        <taxon>Mycobacteriales</taxon>
        <taxon>Mycobacteriaceae</taxon>
        <taxon>Mycobacteroides</taxon>
    </lineage>
</organism>
<accession>A0A1Z4F184</accession>
<evidence type="ECO:0000313" key="2">
    <source>
        <dbReference type="Proteomes" id="UP000217954"/>
    </source>
</evidence>
<dbReference type="Proteomes" id="UP000217954">
    <property type="component" value="Chromosome"/>
</dbReference>
<sequence length="32" mass="3539">MVLGDSPFRAQSTHSSDAVCITPGAYRMYYLT</sequence>
<gene>
    <name evidence="1" type="ORF">MSTE_03695</name>
</gene>
<protein>
    <submittedName>
        <fullName evidence="1">Uncharacterized protein</fullName>
    </submittedName>
</protein>
<dbReference type="EMBL" id="AP018165">
    <property type="protein sequence ID" value="BAX98993.1"/>
    <property type="molecule type" value="Genomic_DNA"/>
</dbReference>
<reference evidence="2" key="1">
    <citation type="journal article" date="2017" name="Genome Announc.">
        <title>Complete Genome Sequence of Mycobacterium stephanolepidis.</title>
        <authorList>
            <person name="Fukano H."/>
            <person name="Yoshida M."/>
            <person name="Katayama Y."/>
            <person name="Omatsu T."/>
            <person name="Mizutani T."/>
            <person name="Kurata O."/>
            <person name="Wada S."/>
            <person name="Hoshino Y."/>
        </authorList>
    </citation>
    <scope>NUCLEOTIDE SEQUENCE [LARGE SCALE GENOMIC DNA]</scope>
    <source>
        <strain evidence="2">NJB0901</strain>
    </source>
</reference>
<name>A0A1Z4F184_9MYCO</name>
<dbReference type="KEGG" id="mste:MSTE_03695"/>
<dbReference type="AlphaFoldDB" id="A0A1Z4F184"/>
<proteinExistence type="predicted"/>
<reference evidence="1 2" key="2">
    <citation type="journal article" date="2017" name="Int. J. Syst. Evol. Microbiol.">
        <title>Mycobacterium stephanolepidis sp. nov., a rapidly growing species related to Mycobacterium chelonae, isolated from marine teleost fish, Stephanolepis cirrhifer.</title>
        <authorList>
            <person name="Fukano H."/>
            <person name="Wada S."/>
            <person name="Kurata O."/>
            <person name="Katayama K."/>
            <person name="Fujiwara N."/>
            <person name="Hoshino Y."/>
        </authorList>
    </citation>
    <scope>NUCLEOTIDE SEQUENCE [LARGE SCALE GENOMIC DNA]</scope>
    <source>
        <strain evidence="1 2">NJB0901</strain>
    </source>
</reference>